<evidence type="ECO:0000256" key="4">
    <source>
        <dbReference type="ARBA" id="ARBA00022723"/>
    </source>
</evidence>
<comment type="catalytic activity">
    <reaction evidence="1">
        <text>S-ubiquitinyl-[E2 ubiquitin-conjugating enzyme]-L-cysteine + [acceptor protein]-L-lysine = [E2 ubiquitin-conjugating enzyme]-L-cysteine + N(6)-ubiquitinyl-[acceptor protein]-L-lysine.</text>
        <dbReference type="EC" id="2.3.2.27"/>
    </reaction>
</comment>
<dbReference type="Gene3D" id="3.30.40.10">
    <property type="entry name" value="Zinc/RING finger domain, C3HC4 (zinc finger)"/>
    <property type="match status" value="1"/>
</dbReference>
<keyword evidence="3" id="KW-0808">Transferase</keyword>
<name>A0A0D9VCA2_9ORYZ</name>
<dbReference type="STRING" id="77586.A0A0D9VCA2"/>
<feature type="compositionally biased region" description="Polar residues" evidence="9">
    <location>
        <begin position="34"/>
        <end position="44"/>
    </location>
</feature>
<dbReference type="EC" id="2.3.2.27" evidence="2"/>
<reference evidence="11" key="3">
    <citation type="submission" date="2015-04" db="UniProtKB">
        <authorList>
            <consortium name="EnsemblPlants"/>
        </authorList>
    </citation>
    <scope>IDENTIFICATION</scope>
</reference>
<dbReference type="PANTHER" id="PTHR22937:SF136">
    <property type="entry name" value="RING-TYPE E3 UBIQUITIN TRANSFERASE"/>
    <property type="match status" value="1"/>
</dbReference>
<keyword evidence="12" id="KW-1185">Reference proteome</keyword>
<dbReference type="GO" id="GO:0061630">
    <property type="term" value="F:ubiquitin protein ligase activity"/>
    <property type="evidence" value="ECO:0007669"/>
    <property type="project" value="UniProtKB-EC"/>
</dbReference>
<keyword evidence="4" id="KW-0479">Metal-binding</keyword>
<feature type="compositionally biased region" description="Polar residues" evidence="9">
    <location>
        <begin position="68"/>
        <end position="81"/>
    </location>
</feature>
<feature type="region of interest" description="Disordered" evidence="9">
    <location>
        <begin position="1"/>
        <end position="87"/>
    </location>
</feature>
<dbReference type="eggNOG" id="KOG0800">
    <property type="taxonomic scope" value="Eukaryota"/>
</dbReference>
<proteinExistence type="predicted"/>
<dbReference type="AlphaFoldDB" id="A0A0D9VCA2"/>
<feature type="compositionally biased region" description="Polar residues" evidence="9">
    <location>
        <begin position="189"/>
        <end position="203"/>
    </location>
</feature>
<feature type="region of interest" description="Disordered" evidence="9">
    <location>
        <begin position="261"/>
        <end position="325"/>
    </location>
</feature>
<feature type="domain" description="RING-type" evidence="10">
    <location>
        <begin position="532"/>
        <end position="573"/>
    </location>
</feature>
<dbReference type="InterPro" id="IPR013083">
    <property type="entry name" value="Znf_RING/FYVE/PHD"/>
</dbReference>
<dbReference type="PROSITE" id="PS50089">
    <property type="entry name" value="ZF_RING_2"/>
    <property type="match status" value="1"/>
</dbReference>
<dbReference type="InterPro" id="IPR001841">
    <property type="entry name" value="Znf_RING"/>
</dbReference>
<keyword evidence="7" id="KW-0862">Zinc</keyword>
<organism evidence="11 12">
    <name type="scientific">Leersia perrieri</name>
    <dbReference type="NCBI Taxonomy" id="77586"/>
    <lineage>
        <taxon>Eukaryota</taxon>
        <taxon>Viridiplantae</taxon>
        <taxon>Streptophyta</taxon>
        <taxon>Embryophyta</taxon>
        <taxon>Tracheophyta</taxon>
        <taxon>Spermatophyta</taxon>
        <taxon>Magnoliopsida</taxon>
        <taxon>Liliopsida</taxon>
        <taxon>Poales</taxon>
        <taxon>Poaceae</taxon>
        <taxon>BOP clade</taxon>
        <taxon>Oryzoideae</taxon>
        <taxon>Oryzeae</taxon>
        <taxon>Oryzinae</taxon>
        <taxon>Leersia</taxon>
    </lineage>
</organism>
<feature type="compositionally biased region" description="Low complexity" evidence="9">
    <location>
        <begin position="17"/>
        <end position="26"/>
    </location>
</feature>
<dbReference type="InterPro" id="IPR045191">
    <property type="entry name" value="MBR1/2-like"/>
</dbReference>
<dbReference type="SUPFAM" id="SSF57850">
    <property type="entry name" value="RING/U-box"/>
    <property type="match status" value="1"/>
</dbReference>
<evidence type="ECO:0000256" key="7">
    <source>
        <dbReference type="ARBA" id="ARBA00022833"/>
    </source>
</evidence>
<evidence type="ECO:0000256" key="1">
    <source>
        <dbReference type="ARBA" id="ARBA00000900"/>
    </source>
</evidence>
<evidence type="ECO:0000256" key="3">
    <source>
        <dbReference type="ARBA" id="ARBA00022679"/>
    </source>
</evidence>
<dbReference type="Pfam" id="PF13639">
    <property type="entry name" value="zf-RING_2"/>
    <property type="match status" value="1"/>
</dbReference>
<dbReference type="SMART" id="SM00184">
    <property type="entry name" value="RING"/>
    <property type="match status" value="1"/>
</dbReference>
<protein>
    <recommendedName>
        <fullName evidence="2">RING-type E3 ubiquitin transferase</fullName>
        <ecNumber evidence="2">2.3.2.27</ecNumber>
    </recommendedName>
</protein>
<reference evidence="12" key="2">
    <citation type="submission" date="2013-12" db="EMBL/GenBank/DDBJ databases">
        <authorList>
            <person name="Yu Y."/>
            <person name="Lee S."/>
            <person name="de Baynast K."/>
            <person name="Wissotski M."/>
            <person name="Liu L."/>
            <person name="Talag J."/>
            <person name="Goicoechea J."/>
            <person name="Angelova A."/>
            <person name="Jetty R."/>
            <person name="Kudrna D."/>
            <person name="Golser W."/>
            <person name="Rivera L."/>
            <person name="Zhang J."/>
            <person name="Wing R."/>
        </authorList>
    </citation>
    <scope>NUCLEOTIDE SEQUENCE</scope>
</reference>
<evidence type="ECO:0000256" key="5">
    <source>
        <dbReference type="ARBA" id="ARBA00022771"/>
    </source>
</evidence>
<feature type="compositionally biased region" description="Basic and acidic residues" evidence="9">
    <location>
        <begin position="45"/>
        <end position="67"/>
    </location>
</feature>
<evidence type="ECO:0000313" key="12">
    <source>
        <dbReference type="Proteomes" id="UP000032180"/>
    </source>
</evidence>
<dbReference type="EnsemblPlants" id="LPERR02G03490.1">
    <property type="protein sequence ID" value="LPERR02G03490.1"/>
    <property type="gene ID" value="LPERR02G03490"/>
</dbReference>
<dbReference type="Proteomes" id="UP000032180">
    <property type="component" value="Chromosome 2"/>
</dbReference>
<dbReference type="PANTHER" id="PTHR22937">
    <property type="entry name" value="E3 UBIQUITIN-PROTEIN LIGASE RNF165"/>
    <property type="match status" value="1"/>
</dbReference>
<evidence type="ECO:0000256" key="9">
    <source>
        <dbReference type="SAM" id="MobiDB-lite"/>
    </source>
</evidence>
<sequence length="582" mass="64807">MEEYSSRRPKTAVGFLRRGSGISSRNRSPEDRTIQNCDGPSSTTRIDHMKTRLADNEERPRYLRDSFKSSTSNIMPGSSSRVPLRRFGEDKRRQSLFSGVNIAESSSRSAGAKHLEGSKRIIVEDKSSDILHTEQEDVANEQGQFIAPDPGVPDTASSSHISEYAVESLVRSTAPSSRTHRQKDKELNLGQSVASSSSCTNRPTLPRYSATDVKRPCNHVSGVQRHGVKNLGATSVSNSNFLPSGCSSDYAYSRRFDAMRKRTSDGGSSSRPRGLSGPSSLGNSPPTYPSIAGPRIRTTTTEQAVSQQTARSSRRTFQDSAVSVRTRRPPWDARFRISEERDDGMSSLHDSDIVNQQSDQVHSSLEESSSESSSRPFSAELPHAIYSSRRDGSNTCTARRRRSSLYEESPSQTFHDHLLIERNGHRRIAIEGIAEVLLALDRIEQAAEMTYEQLLVMETNLLLGAFASHDQHSDMRMDIDNMSYEELLALGERIGSVNTALSEEQFVKCLRRIIYRPVATEANARVVDDIKCSICQEEYMEGEEVGSLACEHQYHVCCIHQWLRQKNWCPICKASAEPSTTS</sequence>
<feature type="region of interest" description="Disordered" evidence="9">
    <location>
        <begin position="171"/>
        <end position="212"/>
    </location>
</feature>
<feature type="compositionally biased region" description="Polar residues" evidence="9">
    <location>
        <begin position="297"/>
        <end position="311"/>
    </location>
</feature>
<feature type="region of interest" description="Disordered" evidence="9">
    <location>
        <begin position="357"/>
        <end position="409"/>
    </location>
</feature>
<dbReference type="Gramene" id="LPERR02G03490.1">
    <property type="protein sequence ID" value="LPERR02G03490.1"/>
    <property type="gene ID" value="LPERR02G03490"/>
</dbReference>
<keyword evidence="6" id="KW-0833">Ubl conjugation pathway</keyword>
<feature type="compositionally biased region" description="Low complexity" evidence="9">
    <location>
        <begin position="266"/>
        <end position="285"/>
    </location>
</feature>
<evidence type="ECO:0000256" key="6">
    <source>
        <dbReference type="ARBA" id="ARBA00022786"/>
    </source>
</evidence>
<accession>A0A0D9VCA2</accession>
<dbReference type="HOGENOM" id="CLU_027302_1_0_1"/>
<dbReference type="GO" id="GO:0008270">
    <property type="term" value="F:zinc ion binding"/>
    <property type="evidence" value="ECO:0007669"/>
    <property type="project" value="UniProtKB-KW"/>
</dbReference>
<reference evidence="11 12" key="1">
    <citation type="submission" date="2012-08" db="EMBL/GenBank/DDBJ databases">
        <title>Oryza genome evolution.</title>
        <authorList>
            <person name="Wing R.A."/>
        </authorList>
    </citation>
    <scope>NUCLEOTIDE SEQUENCE</scope>
</reference>
<evidence type="ECO:0000313" key="11">
    <source>
        <dbReference type="EnsemblPlants" id="LPERR02G03490.1"/>
    </source>
</evidence>
<dbReference type="FunFam" id="3.30.40.10:FF:000504">
    <property type="entry name" value="E3 ubiquitin-protein ligase arkadia"/>
    <property type="match status" value="1"/>
</dbReference>
<keyword evidence="5 8" id="KW-0863">Zinc-finger</keyword>
<evidence type="ECO:0000256" key="2">
    <source>
        <dbReference type="ARBA" id="ARBA00012483"/>
    </source>
</evidence>
<evidence type="ECO:0000256" key="8">
    <source>
        <dbReference type="PROSITE-ProRule" id="PRU00175"/>
    </source>
</evidence>
<evidence type="ECO:0000259" key="10">
    <source>
        <dbReference type="PROSITE" id="PS50089"/>
    </source>
</evidence>